<keyword evidence="2" id="KW-1185">Reference proteome</keyword>
<reference evidence="2" key="1">
    <citation type="journal article" date="2019" name="Int. J. Syst. Evol. Microbiol.">
        <title>The Global Catalogue of Microorganisms (GCM) 10K type strain sequencing project: providing services to taxonomists for standard genome sequencing and annotation.</title>
        <authorList>
            <consortium name="The Broad Institute Genomics Platform"/>
            <consortium name="The Broad Institute Genome Sequencing Center for Infectious Disease"/>
            <person name="Wu L."/>
            <person name="Ma J."/>
        </authorList>
    </citation>
    <scope>NUCLEOTIDE SEQUENCE [LARGE SCALE GENOMIC DNA]</scope>
    <source>
        <strain evidence="2">JCM 16548</strain>
    </source>
</reference>
<dbReference type="EMBL" id="BAAAYX010000041">
    <property type="protein sequence ID" value="GAA3720565.1"/>
    <property type="molecule type" value="Genomic_DNA"/>
</dbReference>
<protein>
    <submittedName>
        <fullName evidence="1">Uncharacterized protein</fullName>
    </submittedName>
</protein>
<sequence>MGIAQRYTLLYGSVDQVAQMWRRKLIDECRASCILGGGIQSEEEAEIALDLGVPVVPVAATGGAAARVYQRGPGKWTDSDQDWSLLADRSPNISAAAAARLLRRAMSVSLL</sequence>
<comment type="caution">
    <text evidence="1">The sequence shown here is derived from an EMBL/GenBank/DDBJ whole genome shotgun (WGS) entry which is preliminary data.</text>
</comment>
<evidence type="ECO:0000313" key="2">
    <source>
        <dbReference type="Proteomes" id="UP001500051"/>
    </source>
</evidence>
<accession>A0ABP7EKT6</accession>
<proteinExistence type="predicted"/>
<name>A0ABP7EKT6_9ACTN</name>
<dbReference type="Proteomes" id="UP001500051">
    <property type="component" value="Unassembled WGS sequence"/>
</dbReference>
<evidence type="ECO:0000313" key="1">
    <source>
        <dbReference type="EMBL" id="GAA3720565.1"/>
    </source>
</evidence>
<gene>
    <name evidence="1" type="ORF">GCM10022204_45740</name>
</gene>
<organism evidence="1 2">
    <name type="scientific">Microlunatus aurantiacus</name>
    <dbReference type="NCBI Taxonomy" id="446786"/>
    <lineage>
        <taxon>Bacteria</taxon>
        <taxon>Bacillati</taxon>
        <taxon>Actinomycetota</taxon>
        <taxon>Actinomycetes</taxon>
        <taxon>Propionibacteriales</taxon>
        <taxon>Propionibacteriaceae</taxon>
        <taxon>Microlunatus</taxon>
    </lineage>
</organism>